<name>A0ACC3TL88_9ASCO</name>
<reference evidence="2" key="1">
    <citation type="journal article" date="2024" name="Front. Bioeng. Biotechnol.">
        <title>Genome-scale model development and genomic sequencing of the oleaginous clade Lipomyces.</title>
        <authorList>
            <person name="Czajka J.J."/>
            <person name="Han Y."/>
            <person name="Kim J."/>
            <person name="Mondo S.J."/>
            <person name="Hofstad B.A."/>
            <person name="Robles A."/>
            <person name="Haridas S."/>
            <person name="Riley R."/>
            <person name="LaButti K."/>
            <person name="Pangilinan J."/>
            <person name="Andreopoulos W."/>
            <person name="Lipzen A."/>
            <person name="Yan J."/>
            <person name="Wang M."/>
            <person name="Ng V."/>
            <person name="Grigoriev I.V."/>
            <person name="Spatafora J.W."/>
            <person name="Magnuson J.K."/>
            <person name="Baker S.E."/>
            <person name="Pomraning K.R."/>
        </authorList>
    </citation>
    <scope>NUCLEOTIDE SEQUENCE [LARGE SCALE GENOMIC DNA]</scope>
    <source>
        <strain evidence="2">CBS 10300</strain>
    </source>
</reference>
<evidence type="ECO:0000313" key="1">
    <source>
        <dbReference type="EMBL" id="KAK9321627.1"/>
    </source>
</evidence>
<gene>
    <name evidence="1" type="ORF">V1517DRAFT_293169</name>
</gene>
<evidence type="ECO:0000313" key="2">
    <source>
        <dbReference type="Proteomes" id="UP001489719"/>
    </source>
</evidence>
<organism evidence="1 2">
    <name type="scientific">Lipomyces orientalis</name>
    <dbReference type="NCBI Taxonomy" id="1233043"/>
    <lineage>
        <taxon>Eukaryota</taxon>
        <taxon>Fungi</taxon>
        <taxon>Dikarya</taxon>
        <taxon>Ascomycota</taxon>
        <taxon>Saccharomycotina</taxon>
        <taxon>Lipomycetes</taxon>
        <taxon>Lipomycetales</taxon>
        <taxon>Lipomycetaceae</taxon>
        <taxon>Lipomyces</taxon>
    </lineage>
</organism>
<protein>
    <submittedName>
        <fullName evidence="1">Uncharacterized protein</fullName>
    </submittedName>
</protein>
<sequence length="458" mass="50223">MAAATHRSNTVDNSERTSALTAPHTQDHNYSYRGRSDRRNANPYQFETGPYSARDRVHSFTAIGNGSGARYPAWFMSFLLFAFFQAVFAIIPLGVVAYFISLIRAHNTTAQVPQPYVILISAATITSVVILVSTVAILYHFRNTGIDSHSRHDESEFEDEENAVVGGRTIDIDTQAPGYLWPFVFVMSQILMSVFWVGIFVYIMLLSGGISTTCVIPNADELCTGLYKELCESYITACHLVNLIVVSCALDACFWVSGTISMFINSAITYRKRSLSGFQGIAEIFSSRQPTTLSEAVAAPAVRSTSRQSFLNRSSRRSRSTQSVFWRLKKKSSSDSTIDGNMINLQCMSNSTTVTPNQSNTTMDNSATVGAVGHSNNPFEDVQSSLSHGDGAMALPTHLRPRNNSVSTIKADSILSYSHRHHVAHTPPRRPSSSSYVQLDGENGGIAAYPPLPAQSLR</sequence>
<dbReference type="EMBL" id="MU970094">
    <property type="protein sequence ID" value="KAK9321627.1"/>
    <property type="molecule type" value="Genomic_DNA"/>
</dbReference>
<proteinExistence type="predicted"/>
<dbReference type="Proteomes" id="UP001489719">
    <property type="component" value="Unassembled WGS sequence"/>
</dbReference>
<comment type="caution">
    <text evidence="1">The sequence shown here is derived from an EMBL/GenBank/DDBJ whole genome shotgun (WGS) entry which is preliminary data.</text>
</comment>
<keyword evidence="2" id="KW-1185">Reference proteome</keyword>
<accession>A0ACC3TL88</accession>